<name>A0A9W6S6H6_9ACTN</name>
<organism evidence="3 4">
    <name type="scientific">Actinoallomurus iriomotensis</name>
    <dbReference type="NCBI Taxonomy" id="478107"/>
    <lineage>
        <taxon>Bacteria</taxon>
        <taxon>Bacillati</taxon>
        <taxon>Actinomycetota</taxon>
        <taxon>Actinomycetes</taxon>
        <taxon>Streptosporangiales</taxon>
        <taxon>Thermomonosporaceae</taxon>
        <taxon>Actinoallomurus</taxon>
    </lineage>
</organism>
<evidence type="ECO:0000256" key="2">
    <source>
        <dbReference type="SAM" id="Phobius"/>
    </source>
</evidence>
<dbReference type="EMBL" id="BSTK01000012">
    <property type="protein sequence ID" value="GLY89265.1"/>
    <property type="molecule type" value="Genomic_DNA"/>
</dbReference>
<keyword evidence="4" id="KW-1185">Reference proteome</keyword>
<dbReference type="RefSeq" id="WP_285579403.1">
    <property type="nucleotide sequence ID" value="NZ_BSTK01000012.1"/>
</dbReference>
<dbReference type="Proteomes" id="UP001165074">
    <property type="component" value="Unassembled WGS sequence"/>
</dbReference>
<evidence type="ECO:0000313" key="3">
    <source>
        <dbReference type="EMBL" id="GLY89265.1"/>
    </source>
</evidence>
<keyword evidence="2" id="KW-0472">Membrane</keyword>
<evidence type="ECO:0000256" key="1">
    <source>
        <dbReference type="SAM" id="MobiDB-lite"/>
    </source>
</evidence>
<protein>
    <submittedName>
        <fullName evidence="3">Uncharacterized protein</fullName>
    </submittedName>
</protein>
<evidence type="ECO:0000313" key="4">
    <source>
        <dbReference type="Proteomes" id="UP001165074"/>
    </source>
</evidence>
<sequence length="369" mass="39454">MASDLTKIVASLRRSPVYVAPSLTAAVPEPQRLVAAVKAAPVPVFTVIVPLAAGGEFPDAEHLADAVHRRLRRDCVILTLDEGSPNDISAQEYGVDRDAIQAAGAVNLDPALDSASLTDRLIRCVQLITSGQAHAEYEKQSKALDERIRGPRRQDGRSGGHTAAYAVGGGSVAVAAVAALAVWRWRRTRVVRRRPRPVLTDARSAASLREHAQAELVRLGEALDDAQGDAGRLREALDAYSAAGKALDAARTVPDLAGVLVLIDMGHDASEAARGGRGPTPLCFFNPLHGDGPVAVRWRAVGGRERITVRACAACAKAVRARETPDVLRDGATPYYEVDPARSVWATTGYGQFRGDLVQRVLRGDLRRR</sequence>
<gene>
    <name evidence="3" type="ORF">Airi02_071940</name>
</gene>
<comment type="caution">
    <text evidence="3">The sequence shown here is derived from an EMBL/GenBank/DDBJ whole genome shotgun (WGS) entry which is preliminary data.</text>
</comment>
<accession>A0A9W6S6H6</accession>
<feature type="transmembrane region" description="Helical" evidence="2">
    <location>
        <begin position="163"/>
        <end position="183"/>
    </location>
</feature>
<feature type="compositionally biased region" description="Basic and acidic residues" evidence="1">
    <location>
        <begin position="139"/>
        <end position="158"/>
    </location>
</feature>
<keyword evidence="2" id="KW-0812">Transmembrane</keyword>
<proteinExistence type="predicted"/>
<feature type="region of interest" description="Disordered" evidence="1">
    <location>
        <begin position="139"/>
        <end position="161"/>
    </location>
</feature>
<dbReference type="AlphaFoldDB" id="A0A9W6S6H6"/>
<reference evidence="3" key="1">
    <citation type="submission" date="2023-03" db="EMBL/GenBank/DDBJ databases">
        <title>Actinoallomurus iriomotensis NBRC 103684.</title>
        <authorList>
            <person name="Ichikawa N."/>
            <person name="Sato H."/>
            <person name="Tonouchi N."/>
        </authorList>
    </citation>
    <scope>NUCLEOTIDE SEQUENCE</scope>
    <source>
        <strain evidence="3">NBRC 103684</strain>
    </source>
</reference>
<keyword evidence="2" id="KW-1133">Transmembrane helix</keyword>